<dbReference type="AlphaFoldDB" id="A0A1I1A008"/>
<evidence type="ECO:0000259" key="3">
    <source>
        <dbReference type="Pfam" id="PF25137"/>
    </source>
</evidence>
<dbReference type="InterPro" id="IPR018211">
    <property type="entry name" value="ADH_Fe_CS"/>
</dbReference>
<dbReference type="PROSITE" id="PS00913">
    <property type="entry name" value="ADH_IRON_1"/>
    <property type="match status" value="1"/>
</dbReference>
<organism evidence="4 5">
    <name type="scientific">Clostridium frigidicarnis</name>
    <dbReference type="NCBI Taxonomy" id="84698"/>
    <lineage>
        <taxon>Bacteria</taxon>
        <taxon>Bacillati</taxon>
        <taxon>Bacillota</taxon>
        <taxon>Clostridia</taxon>
        <taxon>Eubacteriales</taxon>
        <taxon>Clostridiaceae</taxon>
        <taxon>Clostridium</taxon>
    </lineage>
</organism>
<dbReference type="GO" id="GO:1990002">
    <property type="term" value="F:methylglyoxal reductase (NADPH) (acetol producing) activity"/>
    <property type="evidence" value="ECO:0007669"/>
    <property type="project" value="TreeGrafter"/>
</dbReference>
<dbReference type="EMBL" id="FOKI01000026">
    <property type="protein sequence ID" value="SFB29723.1"/>
    <property type="molecule type" value="Genomic_DNA"/>
</dbReference>
<dbReference type="InterPro" id="IPR044731">
    <property type="entry name" value="BDH-like"/>
</dbReference>
<dbReference type="FunFam" id="3.40.50.1970:FF:000003">
    <property type="entry name" value="Alcohol dehydrogenase, iron-containing"/>
    <property type="match status" value="1"/>
</dbReference>
<dbReference type="Gene3D" id="1.20.1090.10">
    <property type="entry name" value="Dehydroquinate synthase-like - alpha domain"/>
    <property type="match status" value="1"/>
</dbReference>
<gene>
    <name evidence="4" type="ORF">SAMN04488528_102620</name>
</gene>
<dbReference type="Pfam" id="PF00465">
    <property type="entry name" value="Fe-ADH"/>
    <property type="match status" value="1"/>
</dbReference>
<dbReference type="InterPro" id="IPR056798">
    <property type="entry name" value="ADH_Fe_C"/>
</dbReference>
<dbReference type="Gene3D" id="3.40.50.1970">
    <property type="match status" value="1"/>
</dbReference>
<dbReference type="GO" id="GO:0008106">
    <property type="term" value="F:alcohol dehydrogenase (NADP+) activity"/>
    <property type="evidence" value="ECO:0007669"/>
    <property type="project" value="TreeGrafter"/>
</dbReference>
<evidence type="ECO:0000313" key="4">
    <source>
        <dbReference type="EMBL" id="SFB29723.1"/>
    </source>
</evidence>
<dbReference type="InterPro" id="IPR001670">
    <property type="entry name" value="ADH_Fe/GldA"/>
</dbReference>
<name>A0A1I1A008_9CLOT</name>
<dbReference type="SUPFAM" id="SSF56796">
    <property type="entry name" value="Dehydroquinate synthase-like"/>
    <property type="match status" value="1"/>
</dbReference>
<protein>
    <submittedName>
        <fullName evidence="4">Uncharacterized protein</fullName>
    </submittedName>
</protein>
<keyword evidence="1" id="KW-0560">Oxidoreductase</keyword>
<dbReference type="PANTHER" id="PTHR43633:SF1">
    <property type="entry name" value="ALCOHOL DEHYDROGENASE YQHD"/>
    <property type="match status" value="1"/>
</dbReference>
<dbReference type="OrthoDB" id="9801156at2"/>
<dbReference type="Pfam" id="PF25137">
    <property type="entry name" value="ADH_Fe_C"/>
    <property type="match status" value="1"/>
</dbReference>
<dbReference type="CDD" id="cd08187">
    <property type="entry name" value="BDH"/>
    <property type="match status" value="1"/>
</dbReference>
<dbReference type="GO" id="GO:1990362">
    <property type="term" value="F:butanol dehydrogenase (NAD+) activity"/>
    <property type="evidence" value="ECO:0007669"/>
    <property type="project" value="InterPro"/>
</dbReference>
<dbReference type="GO" id="GO:0046872">
    <property type="term" value="F:metal ion binding"/>
    <property type="evidence" value="ECO:0007669"/>
    <property type="project" value="InterPro"/>
</dbReference>
<sequence length="387" mass="42273">MLNFKFKNPTKIVFGKDTISTIGSEIADFKVKKVLLVYGKGSIFKNGVYDTAVSSLKNNNIDFLELSGIKANPLLSKVKEGINIVKENNIDGILAIGGGSVIDSSKAISAGACYENDVWELFEGNGKLLNALPVFTILTLSATGSEMNFGGVITNELEGKKWAFGSPLLYPKVSIIDPSIQFTLPKIQTVNGAVDIITHVFEAYFDGVKNTDMIDELCEGIIKTVIKHSKILITDPKNYNSRCELAWASTLALNGLTGVGRHGDWASHDIEHSLSVFNDISHGSGLAIIMPAWMKYVYTCDTAKFAKMAKNIFNIQGDNNETLALNGINELQNFYKYLGAPTTLKEVGVKFEDINTIANNASLLSPMGSLKKLEKQDIQKILQIAFE</sequence>
<dbReference type="PANTHER" id="PTHR43633">
    <property type="entry name" value="ALCOHOL DEHYDROGENASE YQHD"/>
    <property type="match status" value="1"/>
</dbReference>
<dbReference type="RefSeq" id="WP_090042328.1">
    <property type="nucleotide sequence ID" value="NZ_FOKI01000026.1"/>
</dbReference>
<dbReference type="Proteomes" id="UP000198619">
    <property type="component" value="Unassembled WGS sequence"/>
</dbReference>
<keyword evidence="5" id="KW-1185">Reference proteome</keyword>
<dbReference type="STRING" id="84698.SAMN04488528_102620"/>
<evidence type="ECO:0000313" key="5">
    <source>
        <dbReference type="Proteomes" id="UP000198619"/>
    </source>
</evidence>
<feature type="domain" description="Fe-containing alcohol dehydrogenase-like C-terminal" evidence="3">
    <location>
        <begin position="189"/>
        <end position="385"/>
    </location>
</feature>
<feature type="domain" description="Alcohol dehydrogenase iron-type/glycerol dehydrogenase GldA" evidence="2">
    <location>
        <begin position="9"/>
        <end position="178"/>
    </location>
</feature>
<proteinExistence type="predicted"/>
<reference evidence="4 5" key="1">
    <citation type="submission" date="2016-10" db="EMBL/GenBank/DDBJ databases">
        <authorList>
            <person name="de Groot N.N."/>
        </authorList>
    </citation>
    <scope>NUCLEOTIDE SEQUENCE [LARGE SCALE GENOMIC DNA]</scope>
    <source>
        <strain evidence="4 5">DSM 12271</strain>
    </source>
</reference>
<evidence type="ECO:0000256" key="1">
    <source>
        <dbReference type="ARBA" id="ARBA00023002"/>
    </source>
</evidence>
<accession>A0A1I1A008</accession>
<evidence type="ECO:0000259" key="2">
    <source>
        <dbReference type="Pfam" id="PF00465"/>
    </source>
</evidence>
<dbReference type="GO" id="GO:0005829">
    <property type="term" value="C:cytosol"/>
    <property type="evidence" value="ECO:0007669"/>
    <property type="project" value="TreeGrafter"/>
</dbReference>